<evidence type="ECO:0000256" key="1">
    <source>
        <dbReference type="SAM" id="MobiDB-lite"/>
    </source>
</evidence>
<proteinExistence type="predicted"/>
<reference evidence="2" key="1">
    <citation type="submission" date="2020-02" db="EMBL/GenBank/DDBJ databases">
        <authorList>
            <person name="Meier V. D."/>
        </authorList>
    </citation>
    <scope>NUCLEOTIDE SEQUENCE</scope>
    <source>
        <strain evidence="2">AVDCRST_MAG85</strain>
    </source>
</reference>
<feature type="compositionally biased region" description="Basic residues" evidence="1">
    <location>
        <begin position="49"/>
        <end position="67"/>
    </location>
</feature>
<dbReference type="EMBL" id="CADCVT010000040">
    <property type="protein sequence ID" value="CAA9476402.1"/>
    <property type="molecule type" value="Genomic_DNA"/>
</dbReference>
<evidence type="ECO:0000313" key="2">
    <source>
        <dbReference type="EMBL" id="CAA9476402.1"/>
    </source>
</evidence>
<organism evidence="2">
    <name type="scientific">uncultured Solirubrobacteraceae bacterium</name>
    <dbReference type="NCBI Taxonomy" id="1162706"/>
    <lineage>
        <taxon>Bacteria</taxon>
        <taxon>Bacillati</taxon>
        <taxon>Actinomycetota</taxon>
        <taxon>Thermoleophilia</taxon>
        <taxon>Solirubrobacterales</taxon>
        <taxon>Solirubrobacteraceae</taxon>
        <taxon>environmental samples</taxon>
    </lineage>
</organism>
<feature type="region of interest" description="Disordered" evidence="1">
    <location>
        <begin position="1"/>
        <end position="67"/>
    </location>
</feature>
<protein>
    <submittedName>
        <fullName evidence="2">Cold shock protein of CSP family</fullName>
    </submittedName>
</protein>
<gene>
    <name evidence="2" type="ORF">AVDCRST_MAG85-353</name>
</gene>
<feature type="non-terminal residue" evidence="2">
    <location>
        <position position="67"/>
    </location>
</feature>
<name>A0A6J4RSP0_9ACTN</name>
<feature type="non-terminal residue" evidence="2">
    <location>
        <position position="1"/>
    </location>
</feature>
<sequence>GYRNRQVVQRRQGLRLRHARRGRQGPLRPSHRHQRQRLQVARRGCPGVVRRRGRRQGPQGRQRHAAL</sequence>
<feature type="compositionally biased region" description="Low complexity" evidence="1">
    <location>
        <begin position="1"/>
        <end position="11"/>
    </location>
</feature>
<feature type="compositionally biased region" description="Basic residues" evidence="1">
    <location>
        <begin position="12"/>
        <end position="36"/>
    </location>
</feature>
<dbReference type="AlphaFoldDB" id="A0A6J4RSP0"/>
<accession>A0A6J4RSP0</accession>